<evidence type="ECO:0008006" key="3">
    <source>
        <dbReference type="Google" id="ProtNLM"/>
    </source>
</evidence>
<keyword evidence="2" id="KW-1185">Reference proteome</keyword>
<gene>
    <name evidence="1" type="ORF">SEMRO_363_G126930.1</name>
</gene>
<evidence type="ECO:0000313" key="1">
    <source>
        <dbReference type="EMBL" id="CAB9508842.1"/>
    </source>
</evidence>
<evidence type="ECO:0000313" key="2">
    <source>
        <dbReference type="Proteomes" id="UP001153069"/>
    </source>
</evidence>
<name>A0A9N8HDJ1_9STRA</name>
<dbReference type="AlphaFoldDB" id="A0A9N8HDJ1"/>
<comment type="caution">
    <text evidence="1">The sequence shown here is derived from an EMBL/GenBank/DDBJ whole genome shotgun (WGS) entry which is preliminary data.</text>
</comment>
<reference evidence="1" key="1">
    <citation type="submission" date="2020-06" db="EMBL/GenBank/DDBJ databases">
        <authorList>
            <consortium name="Plant Systems Biology data submission"/>
        </authorList>
    </citation>
    <scope>NUCLEOTIDE SEQUENCE</scope>
    <source>
        <strain evidence="1">D6</strain>
    </source>
</reference>
<accession>A0A9N8HDJ1</accession>
<dbReference type="EMBL" id="CAICTM010000362">
    <property type="protein sequence ID" value="CAB9508842.1"/>
    <property type="molecule type" value="Genomic_DNA"/>
</dbReference>
<organism evidence="1 2">
    <name type="scientific">Seminavis robusta</name>
    <dbReference type="NCBI Taxonomy" id="568900"/>
    <lineage>
        <taxon>Eukaryota</taxon>
        <taxon>Sar</taxon>
        <taxon>Stramenopiles</taxon>
        <taxon>Ochrophyta</taxon>
        <taxon>Bacillariophyta</taxon>
        <taxon>Bacillariophyceae</taxon>
        <taxon>Bacillariophycidae</taxon>
        <taxon>Naviculales</taxon>
        <taxon>Naviculaceae</taxon>
        <taxon>Seminavis</taxon>
    </lineage>
</organism>
<dbReference type="Proteomes" id="UP001153069">
    <property type="component" value="Unassembled WGS sequence"/>
</dbReference>
<sequence>MTKIELFDTPVYANYDIPTGIQQDGDVTVELQDGELQCDEMTLLNLGFPANLEFKFKFSDTTKKTFMMMLFVLENIGPLDTSLIMSYRQVDDLIRGFADCELLGGLELCDFPLETTLEELKQAPRSEAWLSPRLLDNSASWLLRSPLWSRILPNSNLQDAPRGDSAIVQFSNSGGVALMYLVEQVLLASRISNIHNDDQPLPNVVLETFESYLTLNTKAFKEYQVDLGCFGAHEPDAFTIVVRSGIDQQQYTASLQFMADRSTFFQKAVAQNELHGKNEKLVLVLPDCKPSTFQKASFFIDKQDLTLLNQWLICLRPCELYEILRFYDTDGFEKQLKLFDVCCARKMAHMNQPSSLAQDLESTISSTAI</sequence>
<proteinExistence type="predicted"/>
<protein>
    <recommendedName>
        <fullName evidence="3">BTB domain-containing protein</fullName>
    </recommendedName>
</protein>